<dbReference type="PATRIC" id="fig|431306.5.peg.2700"/>
<dbReference type="STRING" id="431306.AGA_2615"/>
<dbReference type="InterPro" id="IPR017996">
    <property type="entry name" value="MRJP/yellow-related"/>
</dbReference>
<organism evidence="3 4">
    <name type="scientific">Acetobacter ghanensis</name>
    <dbReference type="NCBI Taxonomy" id="431306"/>
    <lineage>
        <taxon>Bacteria</taxon>
        <taxon>Pseudomonadati</taxon>
        <taxon>Pseudomonadota</taxon>
        <taxon>Alphaproteobacteria</taxon>
        <taxon>Acetobacterales</taxon>
        <taxon>Acetobacteraceae</taxon>
        <taxon>Acetobacter</taxon>
    </lineage>
</organism>
<dbReference type="Gene3D" id="2.120.10.30">
    <property type="entry name" value="TolB, C-terminal domain"/>
    <property type="match status" value="1"/>
</dbReference>
<evidence type="ECO:0000256" key="1">
    <source>
        <dbReference type="ARBA" id="ARBA00004613"/>
    </source>
</evidence>
<dbReference type="AlphaFoldDB" id="A0A0U5F6T3"/>
<gene>
    <name evidence="3" type="ORF">AGA_2615</name>
</gene>
<dbReference type="GO" id="GO:0005576">
    <property type="term" value="C:extracellular region"/>
    <property type="evidence" value="ECO:0007669"/>
    <property type="project" value="UniProtKB-SubCell"/>
</dbReference>
<accession>A0A0U5F6T3</accession>
<dbReference type="SUPFAM" id="SSF63829">
    <property type="entry name" value="Calcium-dependent phosphotriesterase"/>
    <property type="match status" value="1"/>
</dbReference>
<protein>
    <recommendedName>
        <fullName evidence="5">Gluconolactonase</fullName>
    </recommendedName>
</protein>
<evidence type="ECO:0000313" key="3">
    <source>
        <dbReference type="EMBL" id="CEF57298.1"/>
    </source>
</evidence>
<comment type="subcellular location">
    <subcellularLocation>
        <location evidence="1">Secreted</location>
    </subcellularLocation>
</comment>
<dbReference type="Pfam" id="PF03022">
    <property type="entry name" value="MRJP"/>
    <property type="match status" value="1"/>
</dbReference>
<name>A0A0U5F6T3_9PROT</name>
<sequence>MASGLITRRLVLNGVAAACVSAPVMKASAKETLFVVARSPFIASGVAVSHEGEVFLGLPRFPGMEKTISLARVNKSGEPIPFPGGSWNTWQKGQDGSRAFVMVNAIHLFRDNTLWVVDQGAPVGSQPEPGAQKLVQLDVKTGRILRVLSFPHAVMPSGARFNDLRIHGDLIFVTDSGLGGVIIHNLSTGTTLRRLSGQKVMQNDGVHLHKGIGGRILADGNGKRPDIASDDIEVDAGGTWFYFAVPAGPLKRIGVADLLDMALTDDQLAQKVEIVAEIPSVGGTCMDTRGNFYLADAENSRITVLSPEGKRTTLVQDERLISPDALFIDRERTLYIPCPQLQKLAFLNNGRDEVHAPFLVLSIPLPRSVDGIPLGEGVEG</sequence>
<keyword evidence="2" id="KW-0964">Secreted</keyword>
<evidence type="ECO:0008006" key="5">
    <source>
        <dbReference type="Google" id="ProtNLM"/>
    </source>
</evidence>
<dbReference type="InterPro" id="IPR011042">
    <property type="entry name" value="6-blade_b-propeller_TolB-like"/>
</dbReference>
<reference evidence="4" key="1">
    <citation type="submission" date="2014-09" db="EMBL/GenBank/DDBJ databases">
        <authorList>
            <person name="Illeghems K.G."/>
        </authorList>
    </citation>
    <scope>NUCLEOTIDE SEQUENCE [LARGE SCALE GENOMIC DNA]</scope>
    <source>
        <strain evidence="4">LMG 23848T</strain>
    </source>
</reference>
<evidence type="ECO:0000256" key="2">
    <source>
        <dbReference type="ARBA" id="ARBA00022525"/>
    </source>
</evidence>
<dbReference type="EMBL" id="LN609302">
    <property type="protein sequence ID" value="CEF57298.1"/>
    <property type="molecule type" value="Genomic_DNA"/>
</dbReference>
<evidence type="ECO:0000313" key="4">
    <source>
        <dbReference type="Proteomes" id="UP000068250"/>
    </source>
</evidence>
<dbReference type="RefSeq" id="WP_231945846.1">
    <property type="nucleotide sequence ID" value="NZ_LN609302.1"/>
</dbReference>
<proteinExistence type="predicted"/>
<dbReference type="Proteomes" id="UP000068250">
    <property type="component" value="Chromosome I"/>
</dbReference>